<comment type="caution">
    <text evidence="3">The sequence shown here is derived from an EMBL/GenBank/DDBJ whole genome shotgun (WGS) entry which is preliminary data.</text>
</comment>
<name>A0ABU2FIE5_9EURY</name>
<proteinExistence type="predicted"/>
<feature type="region of interest" description="Disordered" evidence="1">
    <location>
        <begin position="1"/>
        <end position="21"/>
    </location>
</feature>
<keyword evidence="4" id="KW-1185">Reference proteome</keyword>
<gene>
    <name evidence="3" type="ORF">NDI86_00260</name>
</gene>
<dbReference type="RefSeq" id="WP_310898383.1">
    <property type="nucleotide sequence ID" value="NZ_JAMQOS010000001.1"/>
</dbReference>
<evidence type="ECO:0000256" key="1">
    <source>
        <dbReference type="SAM" id="MobiDB-lite"/>
    </source>
</evidence>
<dbReference type="Proteomes" id="UP001268864">
    <property type="component" value="Unassembled WGS sequence"/>
</dbReference>
<protein>
    <submittedName>
        <fullName evidence="3">Uncharacterized protein</fullName>
    </submittedName>
</protein>
<evidence type="ECO:0000256" key="2">
    <source>
        <dbReference type="SAM" id="Phobius"/>
    </source>
</evidence>
<organism evidence="3 4">
    <name type="scientific">Haloarcula onubensis</name>
    <dbReference type="NCBI Taxonomy" id="2950539"/>
    <lineage>
        <taxon>Archaea</taxon>
        <taxon>Methanobacteriati</taxon>
        <taxon>Methanobacteriota</taxon>
        <taxon>Stenosarchaea group</taxon>
        <taxon>Halobacteria</taxon>
        <taxon>Halobacteriales</taxon>
        <taxon>Haloarculaceae</taxon>
        <taxon>Haloarcula</taxon>
    </lineage>
</organism>
<reference evidence="3 4" key="1">
    <citation type="submission" date="2022-06" db="EMBL/GenBank/DDBJ databases">
        <title>Halomicroarcula sp. a new haloarchaeum isolate from saline soil.</title>
        <authorList>
            <person name="Strakova D."/>
            <person name="Galisteo C."/>
            <person name="Sanchez-Porro C."/>
            <person name="Ventosa A."/>
        </authorList>
    </citation>
    <scope>NUCLEOTIDE SEQUENCE [LARGE SCALE GENOMIC DNA]</scope>
    <source>
        <strain evidence="3 4">S3CR25-11</strain>
    </source>
</reference>
<accession>A0ABU2FIE5</accession>
<feature type="transmembrane region" description="Helical" evidence="2">
    <location>
        <begin position="30"/>
        <end position="47"/>
    </location>
</feature>
<evidence type="ECO:0000313" key="3">
    <source>
        <dbReference type="EMBL" id="MDS0280535.1"/>
    </source>
</evidence>
<keyword evidence="2" id="KW-1133">Transmembrane helix</keyword>
<evidence type="ECO:0000313" key="4">
    <source>
        <dbReference type="Proteomes" id="UP001268864"/>
    </source>
</evidence>
<feature type="compositionally biased region" description="Basic and acidic residues" evidence="1">
    <location>
        <begin position="9"/>
        <end position="20"/>
    </location>
</feature>
<sequence>MSVLQQDDSNAKEKVDEVADRTPMSAGDPIAAAAAGSVLFAWYNFYIRGEKETGIFVGLWAPTMLAAASYLQQKDIIQKFKQGLASF</sequence>
<keyword evidence="2" id="KW-0812">Transmembrane</keyword>
<keyword evidence="2" id="KW-0472">Membrane</keyword>
<feature type="transmembrane region" description="Helical" evidence="2">
    <location>
        <begin position="53"/>
        <end position="71"/>
    </location>
</feature>
<dbReference type="EMBL" id="JAMQOS010000001">
    <property type="protein sequence ID" value="MDS0280535.1"/>
    <property type="molecule type" value="Genomic_DNA"/>
</dbReference>